<protein>
    <submittedName>
        <fullName evidence="2">Nucleotidyltransferase family protein</fullName>
    </submittedName>
</protein>
<dbReference type="SUPFAM" id="SSF53448">
    <property type="entry name" value="Nucleotide-diphospho-sugar transferases"/>
    <property type="match status" value="1"/>
</dbReference>
<dbReference type="InterPro" id="IPR025877">
    <property type="entry name" value="MobA-like_NTP_Trfase"/>
</dbReference>
<evidence type="ECO:0000259" key="1">
    <source>
        <dbReference type="Pfam" id="PF12804"/>
    </source>
</evidence>
<comment type="caution">
    <text evidence="2">The sequence shown here is derived from an EMBL/GenBank/DDBJ whole genome shotgun (WGS) entry which is preliminary data.</text>
</comment>
<proteinExistence type="predicted"/>
<organism evidence="2">
    <name type="scientific">Fervidicoccus fontis</name>
    <dbReference type="NCBI Taxonomy" id="683846"/>
    <lineage>
        <taxon>Archaea</taxon>
        <taxon>Thermoproteota</taxon>
        <taxon>Thermoprotei</taxon>
        <taxon>Fervidicoccales</taxon>
        <taxon>Fervidicoccaceae</taxon>
        <taxon>Fervidicoccus</taxon>
    </lineage>
</organism>
<feature type="domain" description="MobA-like NTP transferase" evidence="1">
    <location>
        <begin position="26"/>
        <end position="193"/>
    </location>
</feature>
<dbReference type="PANTHER" id="PTHR43777:SF1">
    <property type="entry name" value="MOLYBDENUM COFACTOR CYTIDYLYLTRANSFERASE"/>
    <property type="match status" value="1"/>
</dbReference>
<evidence type="ECO:0000313" key="2">
    <source>
        <dbReference type="EMBL" id="HEU97660.1"/>
    </source>
</evidence>
<dbReference type="EMBL" id="DSFE01000048">
    <property type="protein sequence ID" value="HEU97660.1"/>
    <property type="molecule type" value="Genomic_DNA"/>
</dbReference>
<sequence>MRTGSRRYSISSSKEEERMNRSKFAVIILAGGLSTRFPGNKMLHLVGGKPLIVHTVEKFISAGMDKIVVVLGKDAPRVFEALASEISGEELSKLFFTFNLNYAAGGMSSSIKTGMKIVLPDENVVIHPADVPFLKPSSIEKVVQSHVSSDLPITVACYNGRHAHPILFKPEMREELMGITEEGRGLKSIVGKYRDKILCVETGDPGTLRDIDTPEDLESALKSFGSEMGQ</sequence>
<accession>A0A7C2YZ95</accession>
<dbReference type="Proteomes" id="UP000885664">
    <property type="component" value="Unassembled WGS sequence"/>
</dbReference>
<dbReference type="GO" id="GO:0016779">
    <property type="term" value="F:nucleotidyltransferase activity"/>
    <property type="evidence" value="ECO:0007669"/>
    <property type="project" value="UniProtKB-ARBA"/>
</dbReference>
<dbReference type="Gene3D" id="3.90.550.10">
    <property type="entry name" value="Spore Coat Polysaccharide Biosynthesis Protein SpsA, Chain A"/>
    <property type="match status" value="1"/>
</dbReference>
<name>A0A7C2YZ95_9CREN</name>
<dbReference type="InterPro" id="IPR029044">
    <property type="entry name" value="Nucleotide-diphossugar_trans"/>
</dbReference>
<dbReference type="AlphaFoldDB" id="A0A7C2YZ95"/>
<reference evidence="2" key="1">
    <citation type="journal article" date="2020" name="mSystems">
        <title>Genome- and Community-Level Interaction Insights into Carbon Utilization and Element Cycling Functions of Hydrothermarchaeota in Hydrothermal Sediment.</title>
        <authorList>
            <person name="Zhou Z."/>
            <person name="Liu Y."/>
            <person name="Xu W."/>
            <person name="Pan J."/>
            <person name="Luo Z.H."/>
            <person name="Li M."/>
        </authorList>
    </citation>
    <scope>NUCLEOTIDE SEQUENCE [LARGE SCALE GENOMIC DNA]</scope>
    <source>
        <strain evidence="2">SpSt-1259</strain>
    </source>
</reference>
<dbReference type="Pfam" id="PF12804">
    <property type="entry name" value="NTP_transf_3"/>
    <property type="match status" value="1"/>
</dbReference>
<dbReference type="CDD" id="cd04182">
    <property type="entry name" value="GT_2_like_f"/>
    <property type="match status" value="1"/>
</dbReference>
<dbReference type="PANTHER" id="PTHR43777">
    <property type="entry name" value="MOLYBDENUM COFACTOR CYTIDYLYLTRANSFERASE"/>
    <property type="match status" value="1"/>
</dbReference>
<gene>
    <name evidence="2" type="ORF">ENO36_02235</name>
</gene>